<dbReference type="AlphaFoldDB" id="A0A1I0WNM1"/>
<proteinExistence type="inferred from homology"/>
<dbReference type="GO" id="GO:0015744">
    <property type="term" value="P:succinate transport"/>
    <property type="evidence" value="ECO:0007669"/>
    <property type="project" value="TreeGrafter"/>
</dbReference>
<evidence type="ECO:0000256" key="2">
    <source>
        <dbReference type="ARBA" id="ARBA00022475"/>
    </source>
</evidence>
<evidence type="ECO:0000313" key="10">
    <source>
        <dbReference type="Proteomes" id="UP000198838"/>
    </source>
</evidence>
<keyword evidence="3 7" id="KW-0812">Transmembrane</keyword>
<dbReference type="GO" id="GO:0022857">
    <property type="term" value="F:transmembrane transporter activity"/>
    <property type="evidence" value="ECO:0007669"/>
    <property type="project" value="InterPro"/>
</dbReference>
<evidence type="ECO:0000256" key="7">
    <source>
        <dbReference type="SAM" id="Phobius"/>
    </source>
</evidence>
<feature type="domain" description="Threonine/serine exporter-like N-terminal" evidence="8">
    <location>
        <begin position="15"/>
        <end position="250"/>
    </location>
</feature>
<evidence type="ECO:0000256" key="3">
    <source>
        <dbReference type="ARBA" id="ARBA00022692"/>
    </source>
</evidence>
<reference evidence="9 10" key="1">
    <citation type="submission" date="2016-10" db="EMBL/GenBank/DDBJ databases">
        <authorList>
            <person name="de Groot N.N."/>
        </authorList>
    </citation>
    <scope>NUCLEOTIDE SEQUENCE [LARGE SCALE GENOMIC DNA]</scope>
    <source>
        <strain evidence="9 10">DSM 5522</strain>
    </source>
</reference>
<evidence type="ECO:0000313" key="9">
    <source>
        <dbReference type="EMBL" id="SFA89770.1"/>
    </source>
</evidence>
<dbReference type="PANTHER" id="PTHR34390">
    <property type="entry name" value="UPF0442 PROTEIN YJJB-RELATED"/>
    <property type="match status" value="1"/>
</dbReference>
<keyword evidence="4 7" id="KW-1133">Transmembrane helix</keyword>
<feature type="transmembrane region" description="Helical" evidence="7">
    <location>
        <begin position="124"/>
        <end position="140"/>
    </location>
</feature>
<feature type="transmembrane region" description="Helical" evidence="7">
    <location>
        <begin position="198"/>
        <end position="217"/>
    </location>
</feature>
<comment type="similarity">
    <text evidence="6">Belongs to the ThrE exporter (TC 2.A.79) family.</text>
</comment>
<protein>
    <submittedName>
        <fullName evidence="9">Uncharacterized membrane protein YjjP, DUF1212 family</fullName>
    </submittedName>
</protein>
<dbReference type="EMBL" id="FOJY01000004">
    <property type="protein sequence ID" value="SFA89770.1"/>
    <property type="molecule type" value="Genomic_DNA"/>
</dbReference>
<dbReference type="OrthoDB" id="9813917at2"/>
<evidence type="ECO:0000256" key="5">
    <source>
        <dbReference type="ARBA" id="ARBA00023136"/>
    </source>
</evidence>
<dbReference type="Pfam" id="PF06738">
    <property type="entry name" value="ThrE"/>
    <property type="match status" value="1"/>
</dbReference>
<dbReference type="RefSeq" id="WP_092870932.1">
    <property type="nucleotide sequence ID" value="NZ_FOJY01000004.1"/>
</dbReference>
<evidence type="ECO:0000259" key="8">
    <source>
        <dbReference type="Pfam" id="PF06738"/>
    </source>
</evidence>
<feature type="transmembrane region" description="Helical" evidence="7">
    <location>
        <begin position="170"/>
        <end position="192"/>
    </location>
</feature>
<gene>
    <name evidence="9" type="ORF">SAMN05216249_104157</name>
</gene>
<name>A0A1I0WNM1_9FIRM</name>
<dbReference type="Proteomes" id="UP000198838">
    <property type="component" value="Unassembled WGS sequence"/>
</dbReference>
<keyword evidence="10" id="KW-1185">Reference proteome</keyword>
<evidence type="ECO:0000256" key="1">
    <source>
        <dbReference type="ARBA" id="ARBA00004651"/>
    </source>
</evidence>
<evidence type="ECO:0000256" key="6">
    <source>
        <dbReference type="ARBA" id="ARBA00034125"/>
    </source>
</evidence>
<keyword evidence="5 7" id="KW-0472">Membrane</keyword>
<keyword evidence="2" id="KW-1003">Cell membrane</keyword>
<dbReference type="InterPro" id="IPR050539">
    <property type="entry name" value="ThrE_Dicarb/AminoAcid_Exp"/>
</dbReference>
<feature type="transmembrane region" description="Helical" evidence="7">
    <location>
        <begin position="237"/>
        <end position="256"/>
    </location>
</feature>
<comment type="subcellular location">
    <subcellularLocation>
        <location evidence="1">Cell membrane</location>
        <topology evidence="1">Multi-pass membrane protein</topology>
    </subcellularLocation>
</comment>
<sequence length="257" mass="29007">MYFEIFTKNKLVSTLLHMGEALFKAGAEVYRIEDTLNRIGYAYGATNMNVFVITSSIVITIELPGDEHITQTRRLREGSSTDFHKLEKLNSLSREVCYHPIPLDELDKKVQDISKKKASRKETLIGYILGASAFSIFFGGSFYDALVAGLIGVLIWLMSLYLFPLCMNTLVYQFLSAFITGIIICFLAKFLFFINRDYIIIGDIMLLIPGIMFTNALRDLLLGDTISGSMRLVEAVLQTFFLCIGFIFAIWLIGIIL</sequence>
<accession>A0A1I0WNM1</accession>
<organism evidence="9 10">
    <name type="scientific">Acetitomaculum ruminis DSM 5522</name>
    <dbReference type="NCBI Taxonomy" id="1120918"/>
    <lineage>
        <taxon>Bacteria</taxon>
        <taxon>Bacillati</taxon>
        <taxon>Bacillota</taxon>
        <taxon>Clostridia</taxon>
        <taxon>Lachnospirales</taxon>
        <taxon>Lachnospiraceae</taxon>
        <taxon>Acetitomaculum</taxon>
    </lineage>
</organism>
<dbReference type="STRING" id="1120918.SAMN05216249_104157"/>
<dbReference type="GO" id="GO:0005886">
    <property type="term" value="C:plasma membrane"/>
    <property type="evidence" value="ECO:0007669"/>
    <property type="project" value="UniProtKB-SubCell"/>
</dbReference>
<feature type="transmembrane region" description="Helical" evidence="7">
    <location>
        <begin position="146"/>
        <end position="163"/>
    </location>
</feature>
<dbReference type="InterPro" id="IPR010619">
    <property type="entry name" value="ThrE-like_N"/>
</dbReference>
<dbReference type="PANTHER" id="PTHR34390:SF2">
    <property type="entry name" value="SUCCINATE TRANSPORTER SUBUNIT YJJP-RELATED"/>
    <property type="match status" value="1"/>
</dbReference>
<evidence type="ECO:0000256" key="4">
    <source>
        <dbReference type="ARBA" id="ARBA00022989"/>
    </source>
</evidence>